<evidence type="ECO:0000313" key="2">
    <source>
        <dbReference type="EMBL" id="ACZ13240.1"/>
    </source>
</evidence>
<dbReference type="InterPro" id="IPR002826">
    <property type="entry name" value="MptE-like"/>
</dbReference>
<evidence type="ECO:0000259" key="1">
    <source>
        <dbReference type="Pfam" id="PF01973"/>
    </source>
</evidence>
<dbReference type="RefSeq" id="WP_012857985.1">
    <property type="nucleotide sequence ID" value="NC_013512.1"/>
</dbReference>
<proteinExistence type="predicted"/>
<dbReference type="OrthoDB" id="8867611at2"/>
<dbReference type="PANTHER" id="PTHR41786">
    <property type="entry name" value="MOTILITY ACCESSORY FACTOR MAF"/>
    <property type="match status" value="1"/>
</dbReference>
<feature type="domain" description="6-hydroxymethylpterin diphosphokinase MptE-like" evidence="1">
    <location>
        <begin position="206"/>
        <end position="377"/>
    </location>
</feature>
<organism evidence="2 3">
    <name type="scientific">Sulfurospirillum deleyianum (strain ATCC 51133 / DSM 6946 / 5175)</name>
    <dbReference type="NCBI Taxonomy" id="525898"/>
    <lineage>
        <taxon>Bacteria</taxon>
        <taxon>Pseudomonadati</taxon>
        <taxon>Campylobacterota</taxon>
        <taxon>Epsilonproteobacteria</taxon>
        <taxon>Campylobacterales</taxon>
        <taxon>Sulfurospirillaceae</taxon>
        <taxon>Sulfurospirillum</taxon>
    </lineage>
</organism>
<sequence length="627" mass="71164">MALYEKNFSALLLKNPSLAHVLSRLSLEIPYEIFMENEALETLNLIHTTTFAPLYATKPHVVLEVQKEQFNVFQEYPYLYFFGMGNGALLKHLLANKKHQRIVVIEPEPYIIHILFHLIDFSEELNSERLILLGKDELNFPIISTLFSTFETQRYAKLYDLHVNGAFYEIHEELILQCNRLFLECLQQNVQFAGNDMHDALVGVEHHFMNLPLMLTTPPLLQFFKRAKTTEVAVLVSTGPSLAKQLPLLKQMVPYITIFAVDASFPVLTRYGIKPDVVVSMERIPLTGRFFKETPKEAFEGVIFSLSSLQHPEVVGSIKAGIMQMNMRPFGYMMETGAHAWGYVGIGMSAANKAYELIYHSGFKTCVLIGQDLAYSDEGKSHSAGHVFGEDEVKHKAGDGYTERYGGGGVIKTTAVWNWFRAFFEKDIAETKGRMQTINATEGGARIFGAMERPFAEVMGAVDKSKTKKPIELTPLSEGELKRVQHEVAQKVEAIGSFLAEQRAKAEELFLKTAVLCEALDAHENVEMKRLEALEVEILEFRKGAREERFERLIWHVGQSMLLVQEMELARIEVRFTCNDAERYEKLTLWIHAHKGWLFALAGCIDAIQVAMERKGSHYSHTSEVKA</sequence>
<dbReference type="STRING" id="525898.Sdel_2228"/>
<reference evidence="2 3" key="2">
    <citation type="journal article" date="2010" name="Stand. Genomic Sci.">
        <title>Complete genome sequence of Sulfurospirillum deleyianum type strain (5175).</title>
        <authorList>
            <person name="Sikorski J."/>
            <person name="Lapidus A."/>
            <person name="Copeland A."/>
            <person name="Glavina Del Rio T."/>
            <person name="Nolan M."/>
            <person name="Lucas S."/>
            <person name="Chen F."/>
            <person name="Tice H."/>
            <person name="Cheng J.F."/>
            <person name="Saunders E."/>
            <person name="Bruce D."/>
            <person name="Goodwin L."/>
            <person name="Pitluck S."/>
            <person name="Ovchinnikova G."/>
            <person name="Pati A."/>
            <person name="Ivanova N."/>
            <person name="Mavromatis K."/>
            <person name="Chen A."/>
            <person name="Palaniappan K."/>
            <person name="Chain P."/>
            <person name="Land M."/>
            <person name="Hauser L."/>
            <person name="Chang Y.J."/>
            <person name="Jeffries C.D."/>
            <person name="Brettin T."/>
            <person name="Detter J.C."/>
            <person name="Han C."/>
            <person name="Rohde M."/>
            <person name="Lang E."/>
            <person name="Spring S."/>
            <person name="Goker M."/>
            <person name="Bristow J."/>
            <person name="Eisen J.A."/>
            <person name="Markowitz V."/>
            <person name="Hugenholtz P."/>
            <person name="Kyrpides N.C."/>
            <person name="Klenk H.P."/>
        </authorList>
    </citation>
    <scope>NUCLEOTIDE SEQUENCE [LARGE SCALE GENOMIC DNA]</scope>
    <source>
        <strain evidence="3">ATCC 51133 / DSM 6946 / 5175</strain>
    </source>
</reference>
<gene>
    <name evidence="2" type="ordered locus">Sdel_2228</name>
</gene>
<accession>D1B570</accession>
<protein>
    <recommendedName>
        <fullName evidence="1">6-hydroxymethylpterin diphosphokinase MptE-like domain-containing protein</fullName>
    </recommendedName>
</protein>
<name>D1B570_SULD5</name>
<evidence type="ECO:0000313" key="3">
    <source>
        <dbReference type="Proteomes" id="UP000002222"/>
    </source>
</evidence>
<dbReference type="eggNOG" id="COG2604">
    <property type="taxonomic scope" value="Bacteria"/>
</dbReference>
<reference evidence="3" key="1">
    <citation type="submission" date="2009-11" db="EMBL/GenBank/DDBJ databases">
        <title>The complete genome of Sulfurospirillum deleyianum DSM 6946.</title>
        <authorList>
            <consortium name="US DOE Joint Genome Institute (JGI-PGF)"/>
            <person name="Lucas S."/>
            <person name="Copeland A."/>
            <person name="Lapidus A."/>
            <person name="Glavina del Rio T."/>
            <person name="Dalin E."/>
            <person name="Tice H."/>
            <person name="Bruce D."/>
            <person name="Goodwin L."/>
            <person name="Pitluck S."/>
            <person name="Kyrpides N."/>
            <person name="Mavromatis K."/>
            <person name="Ivanova N."/>
            <person name="Ovchinnikova G."/>
            <person name="Munk A.C."/>
            <person name="Lu M."/>
            <person name="Brettin T."/>
            <person name="Detter J.C."/>
            <person name="Han C."/>
            <person name="Tapia R."/>
            <person name="Larimer F."/>
            <person name="Land M."/>
            <person name="Hauser L."/>
            <person name="Markowitz V."/>
            <person name="Cheng J.F."/>
            <person name="Hugenholtz P."/>
            <person name="Woyke T."/>
            <person name="Wu D."/>
            <person name="Aumann P."/>
            <person name="Schneider S."/>
            <person name="Lang E."/>
            <person name="Spring S."/>
            <person name="Klenk H.P."/>
            <person name="Eisen J.A."/>
        </authorList>
    </citation>
    <scope>NUCLEOTIDE SEQUENCE [LARGE SCALE GENOMIC DNA]</scope>
    <source>
        <strain evidence="3">ATCC 51133 / DSM 6946 / 5175</strain>
    </source>
</reference>
<dbReference type="AlphaFoldDB" id="D1B570"/>
<dbReference type="KEGG" id="sdl:Sdel_2228"/>
<dbReference type="Proteomes" id="UP000002222">
    <property type="component" value="Chromosome"/>
</dbReference>
<dbReference type="Pfam" id="PF01973">
    <property type="entry name" value="MptE-like"/>
    <property type="match status" value="1"/>
</dbReference>
<dbReference type="PANTHER" id="PTHR41786:SF1">
    <property type="entry name" value="6-HYDROXYMETHYLPTERIN DIPHOSPHOKINASE MPTE-LIKE DOMAIN-CONTAINING PROTEIN"/>
    <property type="match status" value="1"/>
</dbReference>
<keyword evidence="3" id="KW-1185">Reference proteome</keyword>
<dbReference type="HOGENOM" id="CLU_026503_1_1_7"/>
<dbReference type="EMBL" id="CP001816">
    <property type="protein sequence ID" value="ACZ13240.1"/>
    <property type="molecule type" value="Genomic_DNA"/>
</dbReference>